<comment type="subcellular location">
    <subcellularLocation>
        <location evidence="1">Membrane</location>
        <topology evidence="1">Multi-pass membrane protein</topology>
    </subcellularLocation>
</comment>
<proteinExistence type="inferred from homology"/>
<evidence type="ECO:0000256" key="6">
    <source>
        <dbReference type="SAM" id="Phobius"/>
    </source>
</evidence>
<dbReference type="PANTHER" id="PTHR11654">
    <property type="entry name" value="OLIGOPEPTIDE TRANSPORTER-RELATED"/>
    <property type="match status" value="1"/>
</dbReference>
<evidence type="ECO:0000256" key="2">
    <source>
        <dbReference type="ARBA" id="ARBA00005982"/>
    </source>
</evidence>
<evidence type="ECO:0000256" key="4">
    <source>
        <dbReference type="ARBA" id="ARBA00022989"/>
    </source>
</evidence>
<feature type="transmembrane region" description="Helical" evidence="6">
    <location>
        <begin position="159"/>
        <end position="178"/>
    </location>
</feature>
<feature type="transmembrane region" description="Helical" evidence="6">
    <location>
        <begin position="32"/>
        <end position="52"/>
    </location>
</feature>
<dbReference type="SUPFAM" id="SSF103473">
    <property type="entry name" value="MFS general substrate transporter"/>
    <property type="match status" value="1"/>
</dbReference>
<name>A0ABR2M6A1_9ASPA</name>
<reference evidence="7 8" key="1">
    <citation type="journal article" date="2022" name="Nat. Plants">
        <title>Genomes of leafy and leafless Platanthera orchids illuminate the evolution of mycoheterotrophy.</title>
        <authorList>
            <person name="Li M.H."/>
            <person name="Liu K.W."/>
            <person name="Li Z."/>
            <person name="Lu H.C."/>
            <person name="Ye Q.L."/>
            <person name="Zhang D."/>
            <person name="Wang J.Y."/>
            <person name="Li Y.F."/>
            <person name="Zhong Z.M."/>
            <person name="Liu X."/>
            <person name="Yu X."/>
            <person name="Liu D.K."/>
            <person name="Tu X.D."/>
            <person name="Liu B."/>
            <person name="Hao Y."/>
            <person name="Liao X.Y."/>
            <person name="Jiang Y.T."/>
            <person name="Sun W.H."/>
            <person name="Chen J."/>
            <person name="Chen Y.Q."/>
            <person name="Ai Y."/>
            <person name="Zhai J.W."/>
            <person name="Wu S.S."/>
            <person name="Zhou Z."/>
            <person name="Hsiao Y.Y."/>
            <person name="Wu W.L."/>
            <person name="Chen Y.Y."/>
            <person name="Lin Y.F."/>
            <person name="Hsu J.L."/>
            <person name="Li C.Y."/>
            <person name="Wang Z.W."/>
            <person name="Zhao X."/>
            <person name="Zhong W.Y."/>
            <person name="Ma X.K."/>
            <person name="Ma L."/>
            <person name="Huang J."/>
            <person name="Chen G.Z."/>
            <person name="Huang M.Z."/>
            <person name="Huang L."/>
            <person name="Peng D.H."/>
            <person name="Luo Y.B."/>
            <person name="Zou S.Q."/>
            <person name="Chen S.P."/>
            <person name="Lan S."/>
            <person name="Tsai W.C."/>
            <person name="Van de Peer Y."/>
            <person name="Liu Z.J."/>
        </authorList>
    </citation>
    <scope>NUCLEOTIDE SEQUENCE [LARGE SCALE GENOMIC DNA]</scope>
    <source>
        <strain evidence="7">Lor288</strain>
    </source>
</reference>
<sequence length="187" mass="20609">MERDPLHRRSAAMVGVVDYRGRPISRSSSGRWTSALFIIGVEIAERIAYYGISFNLITYLTGPLNVSTAAAAAAVNTWSGVSMLLPLLGAFAADSYLGRYPSIVLASLLYVLAVFFYLSLYLVAIAEGGHKPCVQAFGADQFDENDNEERAARSSFFNWWYFGMNGGMIVSFVVLSYIQDNVGWIFV</sequence>
<keyword evidence="4 6" id="KW-1133">Transmembrane helix</keyword>
<dbReference type="Pfam" id="PF00854">
    <property type="entry name" value="PTR2"/>
    <property type="match status" value="1"/>
</dbReference>
<gene>
    <name evidence="7" type="ORF">KSP40_PGU006277</name>
</gene>
<dbReference type="EMBL" id="JBBWWR010000011">
    <property type="protein sequence ID" value="KAK8959680.1"/>
    <property type="molecule type" value="Genomic_DNA"/>
</dbReference>
<comment type="caution">
    <text evidence="7">The sequence shown here is derived from an EMBL/GenBank/DDBJ whole genome shotgun (WGS) entry which is preliminary data.</text>
</comment>
<comment type="similarity">
    <text evidence="2">Belongs to the major facilitator superfamily. Proton-dependent oligopeptide transporter (POT/PTR) (TC 2.A.17) family.</text>
</comment>
<keyword evidence="5 6" id="KW-0472">Membrane</keyword>
<evidence type="ECO:0000313" key="7">
    <source>
        <dbReference type="EMBL" id="KAK8959680.1"/>
    </source>
</evidence>
<evidence type="ECO:0000256" key="5">
    <source>
        <dbReference type="ARBA" id="ARBA00023136"/>
    </source>
</evidence>
<keyword evidence="8" id="KW-1185">Reference proteome</keyword>
<dbReference type="Proteomes" id="UP001412067">
    <property type="component" value="Unassembled WGS sequence"/>
</dbReference>
<evidence type="ECO:0000256" key="1">
    <source>
        <dbReference type="ARBA" id="ARBA00004141"/>
    </source>
</evidence>
<dbReference type="Gene3D" id="1.20.1250.20">
    <property type="entry name" value="MFS general substrate transporter like domains"/>
    <property type="match status" value="1"/>
</dbReference>
<feature type="transmembrane region" description="Helical" evidence="6">
    <location>
        <begin position="103"/>
        <end position="124"/>
    </location>
</feature>
<organism evidence="7 8">
    <name type="scientific">Platanthera guangdongensis</name>
    <dbReference type="NCBI Taxonomy" id="2320717"/>
    <lineage>
        <taxon>Eukaryota</taxon>
        <taxon>Viridiplantae</taxon>
        <taxon>Streptophyta</taxon>
        <taxon>Embryophyta</taxon>
        <taxon>Tracheophyta</taxon>
        <taxon>Spermatophyta</taxon>
        <taxon>Magnoliopsida</taxon>
        <taxon>Liliopsida</taxon>
        <taxon>Asparagales</taxon>
        <taxon>Orchidaceae</taxon>
        <taxon>Orchidoideae</taxon>
        <taxon>Orchideae</taxon>
        <taxon>Orchidinae</taxon>
        <taxon>Platanthera</taxon>
    </lineage>
</organism>
<evidence type="ECO:0000313" key="8">
    <source>
        <dbReference type="Proteomes" id="UP001412067"/>
    </source>
</evidence>
<feature type="transmembrane region" description="Helical" evidence="6">
    <location>
        <begin position="64"/>
        <end position="91"/>
    </location>
</feature>
<dbReference type="InterPro" id="IPR000109">
    <property type="entry name" value="POT_fam"/>
</dbReference>
<keyword evidence="3 6" id="KW-0812">Transmembrane</keyword>
<protein>
    <submittedName>
        <fullName evidence="7">Peptide/nitrate transporter</fullName>
    </submittedName>
</protein>
<evidence type="ECO:0000256" key="3">
    <source>
        <dbReference type="ARBA" id="ARBA00022692"/>
    </source>
</evidence>
<dbReference type="InterPro" id="IPR036259">
    <property type="entry name" value="MFS_trans_sf"/>
</dbReference>
<accession>A0ABR2M6A1</accession>